<dbReference type="NCBIfam" id="TIGR02222">
    <property type="entry name" value="chap_CsaA"/>
    <property type="match status" value="1"/>
</dbReference>
<evidence type="ECO:0000256" key="3">
    <source>
        <dbReference type="PROSITE-ProRule" id="PRU00209"/>
    </source>
</evidence>
<dbReference type="NCBIfam" id="NF007494">
    <property type="entry name" value="PRK10089.1-3"/>
    <property type="match status" value="1"/>
</dbReference>
<organism evidence="5 6">
    <name type="scientific">Marivirga lumbricoides</name>
    <dbReference type="NCBI Taxonomy" id="1046115"/>
    <lineage>
        <taxon>Bacteria</taxon>
        <taxon>Pseudomonadati</taxon>
        <taxon>Bacteroidota</taxon>
        <taxon>Cytophagia</taxon>
        <taxon>Cytophagales</taxon>
        <taxon>Marivirgaceae</taxon>
        <taxon>Marivirga</taxon>
    </lineage>
</organism>
<evidence type="ECO:0000313" key="6">
    <source>
        <dbReference type="Proteomes" id="UP000636010"/>
    </source>
</evidence>
<keyword evidence="1 3" id="KW-0820">tRNA-binding</keyword>
<evidence type="ECO:0000259" key="4">
    <source>
        <dbReference type="PROSITE" id="PS50886"/>
    </source>
</evidence>
<keyword evidence="2 3" id="KW-0694">RNA-binding</keyword>
<dbReference type="SUPFAM" id="SSF50249">
    <property type="entry name" value="Nucleic acid-binding proteins"/>
    <property type="match status" value="1"/>
</dbReference>
<evidence type="ECO:0000256" key="1">
    <source>
        <dbReference type="ARBA" id="ARBA00022555"/>
    </source>
</evidence>
<dbReference type="InterPro" id="IPR051270">
    <property type="entry name" value="Tyrosine-tRNA_ligase_regulator"/>
</dbReference>
<gene>
    <name evidence="5" type="primary">csaA</name>
    <name evidence="5" type="ORF">GCM10011506_25330</name>
</gene>
<dbReference type="NCBIfam" id="NF007495">
    <property type="entry name" value="PRK10089.1-4"/>
    <property type="match status" value="1"/>
</dbReference>
<dbReference type="PANTHER" id="PTHR11586:SF37">
    <property type="entry name" value="TRNA-BINDING DOMAIN-CONTAINING PROTEIN"/>
    <property type="match status" value="1"/>
</dbReference>
<dbReference type="InterPro" id="IPR008231">
    <property type="entry name" value="CsaA"/>
</dbReference>
<dbReference type="NCBIfam" id="NF007493">
    <property type="entry name" value="PRK10089.1-2"/>
    <property type="match status" value="1"/>
</dbReference>
<dbReference type="EMBL" id="BMEC01000008">
    <property type="protein sequence ID" value="GGC38838.1"/>
    <property type="molecule type" value="Genomic_DNA"/>
</dbReference>
<reference evidence="6" key="1">
    <citation type="journal article" date="2019" name="Int. J. Syst. Evol. Microbiol.">
        <title>The Global Catalogue of Microorganisms (GCM) 10K type strain sequencing project: providing services to taxonomists for standard genome sequencing and annotation.</title>
        <authorList>
            <consortium name="The Broad Institute Genomics Platform"/>
            <consortium name="The Broad Institute Genome Sequencing Center for Infectious Disease"/>
            <person name="Wu L."/>
            <person name="Ma J."/>
        </authorList>
    </citation>
    <scope>NUCLEOTIDE SEQUENCE [LARGE SCALE GENOMIC DNA]</scope>
    <source>
        <strain evidence="6">CGMCC 1.10832</strain>
    </source>
</reference>
<dbReference type="InterPro" id="IPR012340">
    <property type="entry name" value="NA-bd_OB-fold"/>
</dbReference>
<keyword evidence="6" id="KW-1185">Reference proteome</keyword>
<proteinExistence type="predicted"/>
<sequence length="112" mass="12618">MNTINWADFQKIDIRIGTIVKTEPFPEAKKPAYKVWVDLGEEVGLKKTSAQITVNYTLEQLIGRQVQCVINFPKKQIGNFMSEVLITGYEDENGNIVLASVEQEVPNGAKLY</sequence>
<dbReference type="RefSeq" id="WP_188463966.1">
    <property type="nucleotide sequence ID" value="NZ_BAABHU010000008.1"/>
</dbReference>
<name>A0ABQ1MGL1_9BACT</name>
<comment type="caution">
    <text evidence="5">The sequence shown here is derived from an EMBL/GenBank/DDBJ whole genome shotgun (WGS) entry which is preliminary data.</text>
</comment>
<evidence type="ECO:0000313" key="5">
    <source>
        <dbReference type="EMBL" id="GGC38838.1"/>
    </source>
</evidence>
<dbReference type="InterPro" id="IPR002547">
    <property type="entry name" value="tRNA-bd_dom"/>
</dbReference>
<evidence type="ECO:0000256" key="2">
    <source>
        <dbReference type="ARBA" id="ARBA00022884"/>
    </source>
</evidence>
<accession>A0ABQ1MGL1</accession>
<dbReference type="CDD" id="cd02798">
    <property type="entry name" value="tRNA_bind_CsaA"/>
    <property type="match status" value="1"/>
</dbReference>
<dbReference type="PROSITE" id="PS50886">
    <property type="entry name" value="TRBD"/>
    <property type="match status" value="1"/>
</dbReference>
<dbReference type="Pfam" id="PF01588">
    <property type="entry name" value="tRNA_bind"/>
    <property type="match status" value="1"/>
</dbReference>
<dbReference type="Gene3D" id="2.40.50.140">
    <property type="entry name" value="Nucleic acid-binding proteins"/>
    <property type="match status" value="1"/>
</dbReference>
<feature type="domain" description="TRNA-binding" evidence="4">
    <location>
        <begin position="8"/>
        <end position="112"/>
    </location>
</feature>
<dbReference type="Proteomes" id="UP000636010">
    <property type="component" value="Unassembled WGS sequence"/>
</dbReference>
<dbReference type="PANTHER" id="PTHR11586">
    <property type="entry name" value="TRNA-AMINOACYLATION COFACTOR ARC1 FAMILY MEMBER"/>
    <property type="match status" value="1"/>
</dbReference>
<protein>
    <submittedName>
        <fullName evidence="5">tRNA-binding protein</fullName>
    </submittedName>
</protein>